<protein>
    <submittedName>
        <fullName evidence="4">Peptidase YpeB-like protein</fullName>
    </submittedName>
</protein>
<evidence type="ECO:0000256" key="2">
    <source>
        <dbReference type="SAM" id="SignalP"/>
    </source>
</evidence>
<feature type="compositionally biased region" description="Low complexity" evidence="1">
    <location>
        <begin position="228"/>
        <end position="239"/>
    </location>
</feature>
<evidence type="ECO:0000256" key="1">
    <source>
        <dbReference type="SAM" id="MobiDB-lite"/>
    </source>
</evidence>
<dbReference type="Pfam" id="PF03413">
    <property type="entry name" value="PepSY"/>
    <property type="match status" value="1"/>
</dbReference>
<keyword evidence="2" id="KW-0732">Signal</keyword>
<dbReference type="AlphaFoldDB" id="A0A543IVG3"/>
<dbReference type="EMBL" id="VFPQ01000001">
    <property type="protein sequence ID" value="TQM74566.1"/>
    <property type="molecule type" value="Genomic_DNA"/>
</dbReference>
<keyword evidence="5" id="KW-1185">Reference proteome</keyword>
<feature type="signal peptide" evidence="2">
    <location>
        <begin position="1"/>
        <end position="24"/>
    </location>
</feature>
<gene>
    <name evidence="4" type="ORF">FHX40_1244</name>
</gene>
<dbReference type="Proteomes" id="UP000319213">
    <property type="component" value="Unassembled WGS sequence"/>
</dbReference>
<sequence>MSQHRGRKLFAALALAALATGCGGGSQQLENVAATETPGMDTASPGMTPGATPPGTESPGTATPEGLADIERVGQAATEAVPGGTIIEMDAEEDGKVWDVTAVGEDGTAQAMKIDAETAKVTASPSPKPDVDKAKAQELVEAAKIDYKQAAEKILGEVPGGRLTKLALETEEESGKAVWTGEVTDEQGETREVTVDAETGDVMPAPDQTPGGEESPTSPEATPEETMEPGPEGPEASPS</sequence>
<dbReference type="PROSITE" id="PS51257">
    <property type="entry name" value="PROKAR_LIPOPROTEIN"/>
    <property type="match status" value="1"/>
</dbReference>
<feature type="region of interest" description="Disordered" evidence="1">
    <location>
        <begin position="170"/>
        <end position="239"/>
    </location>
</feature>
<feature type="compositionally biased region" description="Low complexity" evidence="1">
    <location>
        <begin position="212"/>
        <end position="221"/>
    </location>
</feature>
<dbReference type="Gene3D" id="3.10.450.40">
    <property type="match status" value="1"/>
</dbReference>
<feature type="compositionally biased region" description="Low complexity" evidence="1">
    <location>
        <begin position="42"/>
        <end position="55"/>
    </location>
</feature>
<dbReference type="RefSeq" id="WP_142258720.1">
    <property type="nucleotide sequence ID" value="NZ_BMPV01000003.1"/>
</dbReference>
<reference evidence="4 5" key="1">
    <citation type="submission" date="2019-06" db="EMBL/GenBank/DDBJ databases">
        <title>Sequencing the genomes of 1000 actinobacteria strains.</title>
        <authorList>
            <person name="Klenk H.-P."/>
        </authorList>
    </citation>
    <scope>NUCLEOTIDE SEQUENCE [LARGE SCALE GENOMIC DNA]</scope>
    <source>
        <strain evidence="4 5">DSM 43186</strain>
    </source>
</reference>
<proteinExistence type="predicted"/>
<evidence type="ECO:0000259" key="3">
    <source>
        <dbReference type="Pfam" id="PF03413"/>
    </source>
</evidence>
<organism evidence="4 5">
    <name type="scientific">Thermopolyspora flexuosa</name>
    <dbReference type="NCBI Taxonomy" id="103836"/>
    <lineage>
        <taxon>Bacteria</taxon>
        <taxon>Bacillati</taxon>
        <taxon>Actinomycetota</taxon>
        <taxon>Actinomycetes</taxon>
        <taxon>Streptosporangiales</taxon>
        <taxon>Streptosporangiaceae</taxon>
        <taxon>Thermopolyspora</taxon>
    </lineage>
</organism>
<dbReference type="InterPro" id="IPR025711">
    <property type="entry name" value="PepSY"/>
</dbReference>
<feature type="chain" id="PRO_5038995420" evidence="2">
    <location>
        <begin position="25"/>
        <end position="239"/>
    </location>
</feature>
<evidence type="ECO:0000313" key="5">
    <source>
        <dbReference type="Proteomes" id="UP000319213"/>
    </source>
</evidence>
<dbReference type="Gene3D" id="3.30.505.20">
    <property type="match status" value="1"/>
</dbReference>
<evidence type="ECO:0000313" key="4">
    <source>
        <dbReference type="EMBL" id="TQM74566.1"/>
    </source>
</evidence>
<feature type="region of interest" description="Disordered" evidence="1">
    <location>
        <begin position="24"/>
        <end position="65"/>
    </location>
</feature>
<name>A0A543IVG3_9ACTN</name>
<feature type="domain" description="PepSY" evidence="3">
    <location>
        <begin position="144"/>
        <end position="202"/>
    </location>
</feature>
<accession>A0A543IVG3</accession>
<dbReference type="OrthoDB" id="9795161at2"/>
<comment type="caution">
    <text evidence="4">The sequence shown here is derived from an EMBL/GenBank/DDBJ whole genome shotgun (WGS) entry which is preliminary data.</text>
</comment>